<keyword evidence="4" id="KW-1185">Reference proteome</keyword>
<dbReference type="InterPro" id="IPR025875">
    <property type="entry name" value="Leu-rich_rpt_4"/>
</dbReference>
<dbReference type="PROSITE" id="PS51450">
    <property type="entry name" value="LRR"/>
    <property type="match status" value="7"/>
</dbReference>
<comment type="caution">
    <text evidence="3">The sequence shown here is derived from an EMBL/GenBank/DDBJ whole genome shotgun (WGS) entry which is preliminary data.</text>
</comment>
<dbReference type="SMART" id="SM00365">
    <property type="entry name" value="LRR_SD22"/>
    <property type="match status" value="7"/>
</dbReference>
<protein>
    <submittedName>
        <fullName evidence="3">Leucine-rich_repeat domain-containing protein</fullName>
    </submittedName>
</protein>
<dbReference type="InterPro" id="IPR050836">
    <property type="entry name" value="SDS22/Internalin_LRR"/>
</dbReference>
<accession>A0ABP1K3L0</accession>
<evidence type="ECO:0000256" key="1">
    <source>
        <dbReference type="ARBA" id="ARBA00022614"/>
    </source>
</evidence>
<proteinExistence type="predicted"/>
<evidence type="ECO:0000313" key="3">
    <source>
        <dbReference type="EMBL" id="CAL6051919.1"/>
    </source>
</evidence>
<gene>
    <name evidence="3" type="ORF">HINF_LOCUS44599</name>
</gene>
<evidence type="ECO:0000313" key="4">
    <source>
        <dbReference type="Proteomes" id="UP001642409"/>
    </source>
</evidence>
<dbReference type="Pfam" id="PF12799">
    <property type="entry name" value="LRR_4"/>
    <property type="match status" value="2"/>
</dbReference>
<keyword evidence="2" id="KW-0677">Repeat</keyword>
<dbReference type="InterPro" id="IPR001611">
    <property type="entry name" value="Leu-rich_rpt"/>
</dbReference>
<dbReference type="PANTHER" id="PTHR46652:SF3">
    <property type="entry name" value="LEUCINE-RICH REPEAT-CONTAINING PROTEIN 9"/>
    <property type="match status" value="1"/>
</dbReference>
<dbReference type="SUPFAM" id="SSF52058">
    <property type="entry name" value="L domain-like"/>
    <property type="match status" value="1"/>
</dbReference>
<dbReference type="EMBL" id="CAXDID020000190">
    <property type="protein sequence ID" value="CAL6051919.1"/>
    <property type="molecule type" value="Genomic_DNA"/>
</dbReference>
<reference evidence="3 4" key="1">
    <citation type="submission" date="2024-07" db="EMBL/GenBank/DDBJ databases">
        <authorList>
            <person name="Akdeniz Z."/>
        </authorList>
    </citation>
    <scope>NUCLEOTIDE SEQUENCE [LARGE SCALE GENOMIC DNA]</scope>
</reference>
<sequence>MLKISDNANLTSLNFISSFDIDTLLVDRCPNIQLDLKSRKITELHILDCELQFATGLHLFPNLTILILTSNELSIINELSALSFLSKLDLSFNVITDISPLQSLKNLKYLNLTANQTLTNICPLQELTQLTILHLSQINLENASVLSNLIQLQELDLCYNKLVSLSGLQNMNQLQKLNLASNLLQDISILSTLNLKELNISQNPDIDLQPLLYMTDLKVLYVCDNALSGNSAINLRNLVQLEELQMSCNQLVDIYPLRKLTKLKALDMFMNEIIDITPLKELQLQSLNLQYNFVQSFESIKTHEHWNQYQIQDQQQPTMRQLFISKQMKIIHGFIDQITIINQKHTEFDERIIKKLKTTCQLINNSIDRHNVVINSVAQLFQQGNDSNQQ</sequence>
<dbReference type="PANTHER" id="PTHR46652">
    <property type="entry name" value="LEUCINE-RICH REPEAT AND IQ DOMAIN-CONTAINING PROTEIN 1-RELATED"/>
    <property type="match status" value="1"/>
</dbReference>
<dbReference type="Proteomes" id="UP001642409">
    <property type="component" value="Unassembled WGS sequence"/>
</dbReference>
<organism evidence="3 4">
    <name type="scientific">Hexamita inflata</name>
    <dbReference type="NCBI Taxonomy" id="28002"/>
    <lineage>
        <taxon>Eukaryota</taxon>
        <taxon>Metamonada</taxon>
        <taxon>Diplomonadida</taxon>
        <taxon>Hexamitidae</taxon>
        <taxon>Hexamitinae</taxon>
        <taxon>Hexamita</taxon>
    </lineage>
</organism>
<keyword evidence="1" id="KW-0433">Leucine-rich repeat</keyword>
<name>A0ABP1K3L0_9EUKA</name>
<dbReference type="InterPro" id="IPR032675">
    <property type="entry name" value="LRR_dom_sf"/>
</dbReference>
<dbReference type="Gene3D" id="3.80.10.10">
    <property type="entry name" value="Ribonuclease Inhibitor"/>
    <property type="match status" value="2"/>
</dbReference>
<evidence type="ECO:0000256" key="2">
    <source>
        <dbReference type="ARBA" id="ARBA00022737"/>
    </source>
</evidence>